<dbReference type="Pfam" id="PF00076">
    <property type="entry name" value="RRM_1"/>
    <property type="match status" value="1"/>
</dbReference>
<dbReference type="InterPro" id="IPR000504">
    <property type="entry name" value="RRM_dom"/>
</dbReference>
<dbReference type="InterPro" id="IPR035979">
    <property type="entry name" value="RBD_domain_sf"/>
</dbReference>
<dbReference type="GO" id="GO:0003723">
    <property type="term" value="F:RNA binding"/>
    <property type="evidence" value="ECO:0007669"/>
    <property type="project" value="InterPro"/>
</dbReference>
<keyword evidence="3" id="KW-1185">Reference proteome</keyword>
<dbReference type="SUPFAM" id="SSF54928">
    <property type="entry name" value="RNA-binding domain, RBD"/>
    <property type="match status" value="1"/>
</dbReference>
<dbReference type="Gene3D" id="3.30.70.330">
    <property type="match status" value="1"/>
</dbReference>
<evidence type="ECO:0000313" key="4">
    <source>
        <dbReference type="WBParaSite" id="HNAJ_0000122601-mRNA-1"/>
    </source>
</evidence>
<dbReference type="AlphaFoldDB" id="A0A0R3T2P5"/>
<name>A0A0R3T2P5_RODNA</name>
<evidence type="ECO:0000313" key="2">
    <source>
        <dbReference type="EMBL" id="VDN97085.1"/>
    </source>
</evidence>
<organism evidence="4">
    <name type="scientific">Rodentolepis nana</name>
    <name type="common">Dwarf tapeworm</name>
    <name type="synonym">Hymenolepis nana</name>
    <dbReference type="NCBI Taxonomy" id="102285"/>
    <lineage>
        <taxon>Eukaryota</taxon>
        <taxon>Metazoa</taxon>
        <taxon>Spiralia</taxon>
        <taxon>Lophotrochozoa</taxon>
        <taxon>Platyhelminthes</taxon>
        <taxon>Cestoda</taxon>
        <taxon>Eucestoda</taxon>
        <taxon>Cyclophyllidea</taxon>
        <taxon>Hymenolepididae</taxon>
        <taxon>Rodentolepis</taxon>
    </lineage>
</organism>
<gene>
    <name evidence="2" type="ORF">HNAJ_LOCUS1226</name>
</gene>
<protein>
    <submittedName>
        <fullName evidence="4">RRM domain-containing protein</fullName>
    </submittedName>
</protein>
<accession>A0A0R3T2P5</accession>
<reference evidence="2 3" key="2">
    <citation type="submission" date="2018-11" db="EMBL/GenBank/DDBJ databases">
        <authorList>
            <consortium name="Pathogen Informatics"/>
        </authorList>
    </citation>
    <scope>NUCLEOTIDE SEQUENCE [LARGE SCALE GENOMIC DNA]</scope>
</reference>
<reference evidence="4" key="1">
    <citation type="submission" date="2017-02" db="UniProtKB">
        <authorList>
            <consortium name="WormBaseParasite"/>
        </authorList>
    </citation>
    <scope>IDENTIFICATION</scope>
</reference>
<dbReference type="InterPro" id="IPR012677">
    <property type="entry name" value="Nucleotide-bd_a/b_plait_sf"/>
</dbReference>
<feature type="domain" description="RRM" evidence="1">
    <location>
        <begin position="15"/>
        <end position="88"/>
    </location>
</feature>
<dbReference type="EMBL" id="UZAE01000448">
    <property type="protein sequence ID" value="VDN97085.1"/>
    <property type="molecule type" value="Genomic_DNA"/>
</dbReference>
<evidence type="ECO:0000259" key="1">
    <source>
        <dbReference type="SMART" id="SM00360"/>
    </source>
</evidence>
<proteinExistence type="predicted"/>
<evidence type="ECO:0000313" key="3">
    <source>
        <dbReference type="Proteomes" id="UP000278807"/>
    </source>
</evidence>
<dbReference type="SMART" id="SM00360">
    <property type="entry name" value="RRM"/>
    <property type="match status" value="1"/>
</dbReference>
<sequence>MVPPGLNECSRHVPKIIIANLPPFVDEFEAFRICHNYGAIDNIRLRWDSNVRKQSKVIEVVYVSKSQAEQALRDLRTKWIFGRAPRLYKVLYRDSAANLKF</sequence>
<dbReference type="CDD" id="cd00590">
    <property type="entry name" value="RRM_SF"/>
    <property type="match status" value="1"/>
</dbReference>
<dbReference type="WBParaSite" id="HNAJ_0000122601-mRNA-1">
    <property type="protein sequence ID" value="HNAJ_0000122601-mRNA-1"/>
    <property type="gene ID" value="HNAJ_0000122601"/>
</dbReference>
<dbReference type="Proteomes" id="UP000278807">
    <property type="component" value="Unassembled WGS sequence"/>
</dbReference>